<comment type="caution">
    <text evidence="13">The sequence shown here is derived from an EMBL/GenBank/DDBJ whole genome shotgun (WGS) entry which is preliminary data.</text>
</comment>
<dbReference type="PROSITE" id="PS50011">
    <property type="entry name" value="PROTEIN_KINASE_DOM"/>
    <property type="match status" value="1"/>
</dbReference>
<dbReference type="Pfam" id="PF07714">
    <property type="entry name" value="PK_Tyr_Ser-Thr"/>
    <property type="match status" value="1"/>
</dbReference>
<evidence type="ECO:0000256" key="10">
    <source>
        <dbReference type="ARBA" id="ARBA00023180"/>
    </source>
</evidence>
<name>A0ABD1TYE6_9LAMI</name>
<proteinExistence type="inferred from homology"/>
<dbReference type="EMBL" id="JBFOLK010000004">
    <property type="protein sequence ID" value="KAL2517756.1"/>
    <property type="molecule type" value="Genomic_DNA"/>
</dbReference>
<keyword evidence="14" id="KW-1185">Reference proteome</keyword>
<comment type="subcellular location">
    <subcellularLocation>
        <location evidence="1">Membrane</location>
        <topology evidence="1">Single-pass type I membrane protein</topology>
    </subcellularLocation>
</comment>
<organism evidence="13 14">
    <name type="scientific">Abeliophyllum distichum</name>
    <dbReference type="NCBI Taxonomy" id="126358"/>
    <lineage>
        <taxon>Eukaryota</taxon>
        <taxon>Viridiplantae</taxon>
        <taxon>Streptophyta</taxon>
        <taxon>Embryophyta</taxon>
        <taxon>Tracheophyta</taxon>
        <taxon>Spermatophyta</taxon>
        <taxon>Magnoliopsida</taxon>
        <taxon>eudicotyledons</taxon>
        <taxon>Gunneridae</taxon>
        <taxon>Pentapetalae</taxon>
        <taxon>asterids</taxon>
        <taxon>lamiids</taxon>
        <taxon>Lamiales</taxon>
        <taxon>Oleaceae</taxon>
        <taxon>Forsythieae</taxon>
        <taxon>Abeliophyllum</taxon>
    </lineage>
</organism>
<evidence type="ECO:0000256" key="5">
    <source>
        <dbReference type="ARBA" id="ARBA00022729"/>
    </source>
</evidence>
<comment type="similarity">
    <text evidence="2">Belongs to the RLP family.</text>
</comment>
<keyword evidence="4 11" id="KW-0812">Transmembrane</keyword>
<evidence type="ECO:0000313" key="13">
    <source>
        <dbReference type="EMBL" id="KAL2517756.1"/>
    </source>
</evidence>
<dbReference type="InterPro" id="IPR011009">
    <property type="entry name" value="Kinase-like_dom_sf"/>
</dbReference>
<evidence type="ECO:0000256" key="8">
    <source>
        <dbReference type="ARBA" id="ARBA00023136"/>
    </source>
</evidence>
<evidence type="ECO:0000256" key="2">
    <source>
        <dbReference type="ARBA" id="ARBA00009592"/>
    </source>
</evidence>
<dbReference type="Gene3D" id="3.80.10.10">
    <property type="entry name" value="Ribonuclease Inhibitor"/>
    <property type="match status" value="1"/>
</dbReference>
<gene>
    <name evidence="13" type="ORF">Adt_14003</name>
</gene>
<keyword evidence="9" id="KW-0675">Receptor</keyword>
<dbReference type="Pfam" id="PF13855">
    <property type="entry name" value="LRR_8"/>
    <property type="match status" value="1"/>
</dbReference>
<evidence type="ECO:0000256" key="3">
    <source>
        <dbReference type="ARBA" id="ARBA00022614"/>
    </source>
</evidence>
<keyword evidence="8 11" id="KW-0472">Membrane</keyword>
<dbReference type="Gene3D" id="3.30.200.20">
    <property type="entry name" value="Phosphorylase Kinase, domain 1"/>
    <property type="match status" value="1"/>
</dbReference>
<protein>
    <submittedName>
        <fullName evidence="13">Inactive leucine-rich repeat receptor-like protein kinase</fullName>
    </submittedName>
</protein>
<dbReference type="FunFam" id="3.80.10.10:FF:000111">
    <property type="entry name" value="LRR receptor-like serine/threonine-protein kinase ERECTA"/>
    <property type="match status" value="1"/>
</dbReference>
<dbReference type="GO" id="GO:0016020">
    <property type="term" value="C:membrane"/>
    <property type="evidence" value="ECO:0007669"/>
    <property type="project" value="UniProtKB-SubCell"/>
</dbReference>
<feature type="transmembrane region" description="Helical" evidence="11">
    <location>
        <begin position="176"/>
        <end position="199"/>
    </location>
</feature>
<dbReference type="SUPFAM" id="SSF56112">
    <property type="entry name" value="Protein kinase-like (PK-like)"/>
    <property type="match status" value="1"/>
</dbReference>
<dbReference type="Proteomes" id="UP001604336">
    <property type="component" value="Unassembled WGS sequence"/>
</dbReference>
<sequence length="516" mass="56284">MPELQMLNLARNRFSGQLPGSFGSKKMENLDLSGNNLSGRIPQSFGKFMELMELKLSENKLSGNIPDELSLCKKLVFLDLSHNQLTGGIPISLSEMPVLSQLDLSVNQLSGEIPSYLGKVESLVQVNISHNNFHGSLPSTGAFLAISSSAVAGNSLCGGETSGLPPCSGIKSRIPWFLIASLLASLVVLVLAVSFAVFIRGRKKLELKRIESEDGTWELQFLNSRVSKSITINDIVSSIKEENLISRGKNRVSYKGKSTTNNTQFLAEEITSFSTKSSTKIIELCNLKHTNIVKLFGICQSEKVGILVYEYIEGKDLHEALPGLSWERRRKVAIGIAKALRYLHCYCSTGILAGDLSPRKIIVDENDEAHLRLSLPGLVSADNKCFISSAYVAPETRASIGMTEKSDIYGFGLVLIELLTGKSPAADGTEFGIHQSIVEWARYCYSDCHLEIWVDPTIKNHAVMNNQNQIVEIMNLALQCTATDPAARPCAIHIVKTLGSAVKSSSCGFELISANV</sequence>
<dbReference type="InterPro" id="IPR032675">
    <property type="entry name" value="LRR_dom_sf"/>
</dbReference>
<keyword evidence="6" id="KW-0677">Repeat</keyword>
<dbReference type="Gene3D" id="1.10.510.10">
    <property type="entry name" value="Transferase(Phosphotransferase) domain 1"/>
    <property type="match status" value="1"/>
</dbReference>
<dbReference type="PANTHER" id="PTHR48053:SF117">
    <property type="entry name" value="PROTEIN KINASE DOMAIN-CONTAINING PROTEIN"/>
    <property type="match status" value="1"/>
</dbReference>
<feature type="domain" description="Protein kinase" evidence="12">
    <location>
        <begin position="239"/>
        <end position="502"/>
    </location>
</feature>
<evidence type="ECO:0000256" key="6">
    <source>
        <dbReference type="ARBA" id="ARBA00022737"/>
    </source>
</evidence>
<dbReference type="InterPro" id="IPR000719">
    <property type="entry name" value="Prot_kinase_dom"/>
</dbReference>
<evidence type="ECO:0000256" key="1">
    <source>
        <dbReference type="ARBA" id="ARBA00004479"/>
    </source>
</evidence>
<dbReference type="SUPFAM" id="SSF52058">
    <property type="entry name" value="L domain-like"/>
    <property type="match status" value="1"/>
</dbReference>
<keyword evidence="3" id="KW-0433">Leucine-rich repeat</keyword>
<evidence type="ECO:0000256" key="9">
    <source>
        <dbReference type="ARBA" id="ARBA00023170"/>
    </source>
</evidence>
<dbReference type="InterPro" id="IPR001245">
    <property type="entry name" value="Ser-Thr/Tyr_kinase_cat_dom"/>
</dbReference>
<evidence type="ECO:0000259" key="12">
    <source>
        <dbReference type="PROSITE" id="PS50011"/>
    </source>
</evidence>
<evidence type="ECO:0000256" key="11">
    <source>
        <dbReference type="SAM" id="Phobius"/>
    </source>
</evidence>
<accession>A0ABD1TYE6</accession>
<keyword evidence="5" id="KW-0732">Signal</keyword>
<dbReference type="InterPro" id="IPR001611">
    <property type="entry name" value="Leu-rich_rpt"/>
</dbReference>
<dbReference type="InterPro" id="IPR051716">
    <property type="entry name" value="Plant_RL_S/T_kinase"/>
</dbReference>
<keyword evidence="10" id="KW-0325">Glycoprotein</keyword>
<evidence type="ECO:0000313" key="14">
    <source>
        <dbReference type="Proteomes" id="UP001604336"/>
    </source>
</evidence>
<dbReference type="AlphaFoldDB" id="A0ABD1TYE6"/>
<dbReference type="Pfam" id="PF00560">
    <property type="entry name" value="LRR_1"/>
    <property type="match status" value="2"/>
</dbReference>
<evidence type="ECO:0000256" key="7">
    <source>
        <dbReference type="ARBA" id="ARBA00022989"/>
    </source>
</evidence>
<dbReference type="PANTHER" id="PTHR48053">
    <property type="entry name" value="LEUCINE RICH REPEAT FAMILY PROTEIN, EXPRESSED"/>
    <property type="match status" value="1"/>
</dbReference>
<evidence type="ECO:0000256" key="4">
    <source>
        <dbReference type="ARBA" id="ARBA00022692"/>
    </source>
</evidence>
<keyword evidence="7 11" id="KW-1133">Transmembrane helix</keyword>
<reference evidence="14" key="1">
    <citation type="submission" date="2024-07" db="EMBL/GenBank/DDBJ databases">
        <title>Two chromosome-level genome assemblies of Korean endemic species Abeliophyllum distichum and Forsythia ovata (Oleaceae).</title>
        <authorList>
            <person name="Jang H."/>
        </authorList>
    </citation>
    <scope>NUCLEOTIDE SEQUENCE [LARGE SCALE GENOMIC DNA]</scope>
</reference>